<dbReference type="NCBIfam" id="TIGR02665">
    <property type="entry name" value="molyb_mobA"/>
    <property type="match status" value="1"/>
</dbReference>
<feature type="binding site" evidence="8">
    <location>
        <position position="71"/>
    </location>
    <ligand>
        <name>GTP</name>
        <dbReference type="ChEBI" id="CHEBI:37565"/>
    </ligand>
</feature>
<keyword evidence="4 8" id="KW-0547">Nucleotide-binding</keyword>
<feature type="binding site" evidence="8">
    <location>
        <begin position="13"/>
        <end position="15"/>
    </location>
    <ligand>
        <name>GTP</name>
        <dbReference type="ChEBI" id="CHEBI:37565"/>
    </ligand>
</feature>
<feature type="domain" description="MobA-like NTP transferase" evidence="9">
    <location>
        <begin position="10"/>
        <end position="163"/>
    </location>
</feature>
<dbReference type="InterPro" id="IPR013482">
    <property type="entry name" value="Molybde_CF_guanTrfase"/>
</dbReference>
<feature type="binding site" evidence="8">
    <location>
        <position position="26"/>
    </location>
    <ligand>
        <name>GTP</name>
        <dbReference type="ChEBI" id="CHEBI:37565"/>
    </ligand>
</feature>
<keyword evidence="10" id="KW-0548">Nucleotidyltransferase</keyword>
<dbReference type="GO" id="GO:0061603">
    <property type="term" value="F:molybdenum cofactor guanylyltransferase activity"/>
    <property type="evidence" value="ECO:0007669"/>
    <property type="project" value="UniProtKB-EC"/>
</dbReference>
<keyword evidence="1 8" id="KW-0963">Cytoplasm</keyword>
<dbReference type="SUPFAM" id="SSF53448">
    <property type="entry name" value="Nucleotide-diphospho-sugar transferases"/>
    <property type="match status" value="1"/>
</dbReference>
<dbReference type="Gene3D" id="3.90.550.10">
    <property type="entry name" value="Spore Coat Polysaccharide Biosynthesis Protein SpsA, Chain A"/>
    <property type="match status" value="1"/>
</dbReference>
<proteinExistence type="inferred from homology"/>
<accession>A0A845LWY6</accession>
<comment type="subunit">
    <text evidence="8">Monomer.</text>
</comment>
<dbReference type="GO" id="GO:1902758">
    <property type="term" value="P:bis(molybdopterin guanine dinucleotide)molybdenum biosynthetic process"/>
    <property type="evidence" value="ECO:0007669"/>
    <property type="project" value="TreeGrafter"/>
</dbReference>
<dbReference type="Pfam" id="PF12804">
    <property type="entry name" value="NTP_transf_3"/>
    <property type="match status" value="1"/>
</dbReference>
<dbReference type="EMBL" id="WTUX01000006">
    <property type="protein sequence ID" value="MZR11876.1"/>
    <property type="molecule type" value="Genomic_DNA"/>
</dbReference>
<evidence type="ECO:0000256" key="8">
    <source>
        <dbReference type="HAMAP-Rule" id="MF_00316"/>
    </source>
</evidence>
<keyword evidence="2 8" id="KW-0808">Transferase</keyword>
<evidence type="ECO:0000256" key="6">
    <source>
        <dbReference type="ARBA" id="ARBA00023134"/>
    </source>
</evidence>
<dbReference type="CDD" id="cd02503">
    <property type="entry name" value="MobA"/>
    <property type="match status" value="1"/>
</dbReference>
<feature type="binding site" evidence="8">
    <location>
        <position position="54"/>
    </location>
    <ligand>
        <name>GTP</name>
        <dbReference type="ChEBI" id="CHEBI:37565"/>
    </ligand>
</feature>
<comment type="similarity">
    <text evidence="8">Belongs to the MobA family.</text>
</comment>
<dbReference type="GO" id="GO:0046872">
    <property type="term" value="F:metal ion binding"/>
    <property type="evidence" value="ECO:0007669"/>
    <property type="project" value="UniProtKB-KW"/>
</dbReference>
<sequence>MAFKKSLPPGVILAGGRGLRMGGRDKALIPLGDRPLLLHVADRLEPQVSQLAVNSNAEPVEIPSPLPIIADSIEDRPGPLAGILAAMDWARAFKSDWVITVAIDTPFLPKNLVERLVRAQMTSRSPVVLAETADGMQPVAGLWYTELAPSLRGSIESGTRKVTDFAEAKDAVTAFFPEEDFFNINTPEDLEIAEARLAAG</sequence>
<dbReference type="PANTHER" id="PTHR19136:SF81">
    <property type="entry name" value="MOLYBDENUM COFACTOR GUANYLYLTRANSFERASE"/>
    <property type="match status" value="1"/>
</dbReference>
<comment type="catalytic activity">
    <reaction evidence="8">
        <text>Mo-molybdopterin + GTP + H(+) = Mo-molybdopterin guanine dinucleotide + diphosphate</text>
        <dbReference type="Rhea" id="RHEA:34243"/>
        <dbReference type="ChEBI" id="CHEBI:15378"/>
        <dbReference type="ChEBI" id="CHEBI:33019"/>
        <dbReference type="ChEBI" id="CHEBI:37565"/>
        <dbReference type="ChEBI" id="CHEBI:71302"/>
        <dbReference type="ChEBI" id="CHEBI:71310"/>
        <dbReference type="EC" id="2.7.7.77"/>
    </reaction>
</comment>
<evidence type="ECO:0000256" key="1">
    <source>
        <dbReference type="ARBA" id="ARBA00022490"/>
    </source>
</evidence>
<feature type="binding site" evidence="8">
    <location>
        <position position="104"/>
    </location>
    <ligand>
        <name>Mg(2+)</name>
        <dbReference type="ChEBI" id="CHEBI:18420"/>
    </ligand>
</feature>
<evidence type="ECO:0000256" key="7">
    <source>
        <dbReference type="ARBA" id="ARBA00023150"/>
    </source>
</evidence>
<evidence type="ECO:0000259" key="9">
    <source>
        <dbReference type="Pfam" id="PF12804"/>
    </source>
</evidence>
<evidence type="ECO:0000313" key="10">
    <source>
        <dbReference type="EMBL" id="MZR11876.1"/>
    </source>
</evidence>
<dbReference type="GO" id="GO:0005737">
    <property type="term" value="C:cytoplasm"/>
    <property type="evidence" value="ECO:0007669"/>
    <property type="project" value="UniProtKB-SubCell"/>
</dbReference>
<feature type="binding site" evidence="8">
    <location>
        <position position="104"/>
    </location>
    <ligand>
        <name>GTP</name>
        <dbReference type="ChEBI" id="CHEBI:37565"/>
    </ligand>
</feature>
<comment type="function">
    <text evidence="8">Transfers a GMP moiety from GTP to Mo-molybdopterin (Mo-MPT) cofactor (Moco or molybdenum cofactor) to form Mo-molybdopterin guanine dinucleotide (Mo-MGD) cofactor.</text>
</comment>
<comment type="cofactor">
    <cofactor evidence="8">
        <name>Mg(2+)</name>
        <dbReference type="ChEBI" id="CHEBI:18420"/>
    </cofactor>
</comment>
<evidence type="ECO:0000256" key="5">
    <source>
        <dbReference type="ARBA" id="ARBA00022842"/>
    </source>
</evidence>
<protein>
    <recommendedName>
        <fullName evidence="8">Molybdenum cofactor guanylyltransferase</fullName>
        <shortName evidence="8">MoCo guanylyltransferase</shortName>
        <ecNumber evidence="8">2.7.7.77</ecNumber>
    </recommendedName>
    <alternativeName>
        <fullName evidence="8">GTP:molybdopterin guanylyltransferase</fullName>
    </alternativeName>
    <alternativeName>
        <fullName evidence="8">Mo-MPT guanylyltransferase</fullName>
    </alternativeName>
    <alternativeName>
        <fullName evidence="8">Molybdopterin guanylyltransferase</fullName>
    </alternativeName>
    <alternativeName>
        <fullName evidence="8">Molybdopterin-guanine dinucleotide synthase</fullName>
        <shortName evidence="8">MGD synthase</shortName>
    </alternativeName>
</protein>
<dbReference type="HAMAP" id="MF_00316">
    <property type="entry name" value="MobA"/>
    <property type="match status" value="1"/>
</dbReference>
<dbReference type="PANTHER" id="PTHR19136">
    <property type="entry name" value="MOLYBDENUM COFACTOR GUANYLYLTRANSFERASE"/>
    <property type="match status" value="1"/>
</dbReference>
<dbReference type="GO" id="GO:0005525">
    <property type="term" value="F:GTP binding"/>
    <property type="evidence" value="ECO:0007669"/>
    <property type="project" value="UniProtKB-UniRule"/>
</dbReference>
<keyword evidence="7 8" id="KW-0501">Molybdenum cofactor biosynthesis</keyword>
<name>A0A845LWY6_9RHOB</name>
<evidence type="ECO:0000313" key="11">
    <source>
        <dbReference type="Proteomes" id="UP000467322"/>
    </source>
</evidence>
<keyword evidence="3 8" id="KW-0479">Metal-binding</keyword>
<comment type="domain">
    <text evidence="8">The N-terminal domain determines nucleotide recognition and specific binding, while the C-terminal domain determines the specific binding to the target protein.</text>
</comment>
<dbReference type="Proteomes" id="UP000467322">
    <property type="component" value="Unassembled WGS sequence"/>
</dbReference>
<gene>
    <name evidence="8 10" type="primary">mobA</name>
    <name evidence="10" type="ORF">GQE99_02450</name>
</gene>
<evidence type="ECO:0000256" key="4">
    <source>
        <dbReference type="ARBA" id="ARBA00022741"/>
    </source>
</evidence>
<reference evidence="10 11" key="1">
    <citation type="submission" date="2019-12" db="EMBL/GenBank/DDBJ databases">
        <title>Maritimibacter sp. nov. sp. isolated from sea sand.</title>
        <authorList>
            <person name="Kim J."/>
            <person name="Jeong S.E."/>
            <person name="Jung H.S."/>
            <person name="Jeon C.O."/>
        </authorList>
    </citation>
    <scope>NUCLEOTIDE SEQUENCE [LARGE SCALE GENOMIC DNA]</scope>
    <source>
        <strain evidence="10 11">DP07</strain>
    </source>
</reference>
<comment type="caution">
    <text evidence="10">The sequence shown here is derived from an EMBL/GenBank/DDBJ whole genome shotgun (WGS) entry which is preliminary data.</text>
</comment>
<evidence type="ECO:0000256" key="3">
    <source>
        <dbReference type="ARBA" id="ARBA00022723"/>
    </source>
</evidence>
<dbReference type="EC" id="2.7.7.77" evidence="8"/>
<evidence type="ECO:0000256" key="2">
    <source>
        <dbReference type="ARBA" id="ARBA00022679"/>
    </source>
</evidence>
<organism evidence="10 11">
    <name type="scientific">Maritimibacter harenae</name>
    <dbReference type="NCBI Taxonomy" id="2606218"/>
    <lineage>
        <taxon>Bacteria</taxon>
        <taxon>Pseudomonadati</taxon>
        <taxon>Pseudomonadota</taxon>
        <taxon>Alphaproteobacteria</taxon>
        <taxon>Rhodobacterales</taxon>
        <taxon>Roseobacteraceae</taxon>
        <taxon>Maritimibacter</taxon>
    </lineage>
</organism>
<keyword evidence="6 8" id="KW-0342">GTP-binding</keyword>
<dbReference type="InterPro" id="IPR025877">
    <property type="entry name" value="MobA-like_NTP_Trfase"/>
</dbReference>
<dbReference type="InterPro" id="IPR029044">
    <property type="entry name" value="Nucleotide-diphossugar_trans"/>
</dbReference>
<dbReference type="AlphaFoldDB" id="A0A845LWY6"/>
<keyword evidence="5 8" id="KW-0460">Magnesium</keyword>
<comment type="subcellular location">
    <subcellularLocation>
        <location evidence="8">Cytoplasm</location>
    </subcellularLocation>
</comment>
<keyword evidence="11" id="KW-1185">Reference proteome</keyword>
<dbReference type="RefSeq" id="WP_161350002.1">
    <property type="nucleotide sequence ID" value="NZ_WTUX01000006.1"/>
</dbReference>